<dbReference type="GO" id="GO:0016020">
    <property type="term" value="C:membrane"/>
    <property type="evidence" value="ECO:0007669"/>
    <property type="project" value="UniProtKB-SubCell"/>
</dbReference>
<keyword evidence="4" id="KW-0769">Symport</keyword>
<dbReference type="InterPro" id="IPR050382">
    <property type="entry name" value="MFS_Na/Anion_cotransporter"/>
</dbReference>
<dbReference type="GO" id="GO:0006820">
    <property type="term" value="P:monoatomic anion transport"/>
    <property type="evidence" value="ECO:0007669"/>
    <property type="project" value="TreeGrafter"/>
</dbReference>
<keyword evidence="5 7" id="KW-1133">Transmembrane helix</keyword>
<keyword evidence="6 7" id="KW-0472">Membrane</keyword>
<protein>
    <submittedName>
        <fullName evidence="8">Putative sialin</fullName>
    </submittedName>
</protein>
<dbReference type="STRING" id="6689.A0A3R7MIB2"/>
<comment type="subcellular location">
    <subcellularLocation>
        <location evidence="1">Membrane</location>
        <topology evidence="1">Multi-pass membrane protein</topology>
    </subcellularLocation>
</comment>
<organism evidence="8 9">
    <name type="scientific">Penaeus vannamei</name>
    <name type="common">Whiteleg shrimp</name>
    <name type="synonym">Litopenaeus vannamei</name>
    <dbReference type="NCBI Taxonomy" id="6689"/>
    <lineage>
        <taxon>Eukaryota</taxon>
        <taxon>Metazoa</taxon>
        <taxon>Ecdysozoa</taxon>
        <taxon>Arthropoda</taxon>
        <taxon>Crustacea</taxon>
        <taxon>Multicrustacea</taxon>
        <taxon>Malacostraca</taxon>
        <taxon>Eumalacostraca</taxon>
        <taxon>Eucarida</taxon>
        <taxon>Decapoda</taxon>
        <taxon>Dendrobranchiata</taxon>
        <taxon>Penaeoidea</taxon>
        <taxon>Penaeidae</taxon>
        <taxon>Penaeus</taxon>
    </lineage>
</organism>
<feature type="transmembrane region" description="Helical" evidence="7">
    <location>
        <begin position="20"/>
        <end position="38"/>
    </location>
</feature>
<dbReference type="FunFam" id="1.20.1250.20:FF:000003">
    <property type="entry name" value="Solute carrier family 17 member 3"/>
    <property type="match status" value="1"/>
</dbReference>
<gene>
    <name evidence="8" type="ORF">C7M84_023448</name>
</gene>
<evidence type="ECO:0000313" key="9">
    <source>
        <dbReference type="Proteomes" id="UP000283509"/>
    </source>
</evidence>
<dbReference type="PANTHER" id="PTHR11662">
    <property type="entry name" value="SOLUTE CARRIER FAMILY 17"/>
    <property type="match status" value="1"/>
</dbReference>
<dbReference type="Pfam" id="PF07690">
    <property type="entry name" value="MFS_1"/>
    <property type="match status" value="1"/>
</dbReference>
<dbReference type="PANTHER" id="PTHR11662:SF399">
    <property type="entry name" value="FI19708P1-RELATED"/>
    <property type="match status" value="1"/>
</dbReference>
<sequence length="261" mass="28546">MPLSGWLCDIGFLGGWPSVFYVFGVLGVLWGIAWFLLVSDRPSNHPRISLAEKNYITKHCGVRGSKPTPVPWRAVLTSLPMWAIAAMHFGQNWGFYTLLTELPTYLKNIQHFDMKSNGIISALPYLVMWIFSIIFSTIMDKLLAAGKVATLTVRRTAMIIGIYCPTVGLVAMCFVNCDAVLAVVVLCVSVGLNGAVYAGYMCSHQDLAPNFAGFLMGLTNTVATIPGFAAPQLTGAITKDVKRRKDTEGASNREMATVQRM</sequence>
<dbReference type="Gene3D" id="1.20.1250.20">
    <property type="entry name" value="MFS general substrate transporter like domains"/>
    <property type="match status" value="2"/>
</dbReference>
<comment type="caution">
    <text evidence="8">The sequence shown here is derived from an EMBL/GenBank/DDBJ whole genome shotgun (WGS) entry which is preliminary data.</text>
</comment>
<feature type="transmembrane region" description="Helical" evidence="7">
    <location>
        <begin position="119"/>
        <end position="139"/>
    </location>
</feature>
<dbReference type="AlphaFoldDB" id="A0A3R7MIB2"/>
<dbReference type="EMBL" id="QCYY01000697">
    <property type="protein sequence ID" value="ROT83354.1"/>
    <property type="molecule type" value="Genomic_DNA"/>
</dbReference>
<feature type="transmembrane region" description="Helical" evidence="7">
    <location>
        <begin position="160"/>
        <end position="191"/>
    </location>
</feature>
<name>A0A3R7MIB2_PENVA</name>
<dbReference type="InterPro" id="IPR011701">
    <property type="entry name" value="MFS"/>
</dbReference>
<keyword evidence="9" id="KW-1185">Reference proteome</keyword>
<evidence type="ECO:0000256" key="1">
    <source>
        <dbReference type="ARBA" id="ARBA00004141"/>
    </source>
</evidence>
<evidence type="ECO:0000256" key="4">
    <source>
        <dbReference type="ARBA" id="ARBA00022847"/>
    </source>
</evidence>
<keyword evidence="2" id="KW-0813">Transport</keyword>
<evidence type="ECO:0000256" key="3">
    <source>
        <dbReference type="ARBA" id="ARBA00022692"/>
    </source>
</evidence>
<dbReference type="OrthoDB" id="2985014at2759"/>
<proteinExistence type="predicted"/>
<dbReference type="SUPFAM" id="SSF103473">
    <property type="entry name" value="MFS general substrate transporter"/>
    <property type="match status" value="1"/>
</dbReference>
<dbReference type="InterPro" id="IPR036259">
    <property type="entry name" value="MFS_trans_sf"/>
</dbReference>
<reference evidence="8 9" key="1">
    <citation type="submission" date="2018-04" db="EMBL/GenBank/DDBJ databases">
        <authorList>
            <person name="Zhang X."/>
            <person name="Yuan J."/>
            <person name="Li F."/>
            <person name="Xiang J."/>
        </authorList>
    </citation>
    <scope>NUCLEOTIDE SEQUENCE [LARGE SCALE GENOMIC DNA]</scope>
    <source>
        <tissue evidence="8">Muscle</tissue>
    </source>
</reference>
<evidence type="ECO:0000256" key="6">
    <source>
        <dbReference type="ARBA" id="ARBA00023136"/>
    </source>
</evidence>
<accession>A0A3R7MIB2</accession>
<feature type="transmembrane region" description="Helical" evidence="7">
    <location>
        <begin position="211"/>
        <end position="234"/>
    </location>
</feature>
<evidence type="ECO:0000256" key="2">
    <source>
        <dbReference type="ARBA" id="ARBA00022448"/>
    </source>
</evidence>
<keyword evidence="3 7" id="KW-0812">Transmembrane</keyword>
<dbReference type="Proteomes" id="UP000283509">
    <property type="component" value="Unassembled WGS sequence"/>
</dbReference>
<reference evidence="8 9" key="2">
    <citation type="submission" date="2019-01" db="EMBL/GenBank/DDBJ databases">
        <title>The decoding of complex shrimp genome reveals the adaptation for benthos swimmer, frequently molting mechanism and breeding impact on genome.</title>
        <authorList>
            <person name="Sun Y."/>
            <person name="Gao Y."/>
            <person name="Yu Y."/>
        </authorList>
    </citation>
    <scope>NUCLEOTIDE SEQUENCE [LARGE SCALE GENOMIC DNA]</scope>
    <source>
        <tissue evidence="8">Muscle</tissue>
    </source>
</reference>
<evidence type="ECO:0000256" key="7">
    <source>
        <dbReference type="SAM" id="Phobius"/>
    </source>
</evidence>
<dbReference type="GO" id="GO:0015293">
    <property type="term" value="F:symporter activity"/>
    <property type="evidence" value="ECO:0007669"/>
    <property type="project" value="UniProtKB-KW"/>
</dbReference>
<evidence type="ECO:0000256" key="5">
    <source>
        <dbReference type="ARBA" id="ARBA00022989"/>
    </source>
</evidence>
<evidence type="ECO:0000313" key="8">
    <source>
        <dbReference type="EMBL" id="ROT83354.1"/>
    </source>
</evidence>